<dbReference type="KEGG" id="nve:5497780"/>
<dbReference type="EMBL" id="DS473122">
    <property type="protein sequence ID" value="EDO27476.1"/>
    <property type="molecule type" value="Genomic_DNA"/>
</dbReference>
<protein>
    <submittedName>
        <fullName evidence="2">Uncharacterized protein</fullName>
    </submittedName>
</protein>
<feature type="compositionally biased region" description="Basic and acidic residues" evidence="1">
    <location>
        <begin position="193"/>
        <end position="208"/>
    </location>
</feature>
<keyword evidence="3" id="KW-1185">Reference proteome</keyword>
<evidence type="ECO:0000313" key="2">
    <source>
        <dbReference type="EMBL" id="EDO27476.1"/>
    </source>
</evidence>
<proteinExistence type="predicted"/>
<feature type="compositionally biased region" description="Polar residues" evidence="1">
    <location>
        <begin position="78"/>
        <end position="87"/>
    </location>
</feature>
<evidence type="ECO:0000313" key="3">
    <source>
        <dbReference type="Proteomes" id="UP000001593"/>
    </source>
</evidence>
<evidence type="ECO:0000256" key="1">
    <source>
        <dbReference type="SAM" id="MobiDB-lite"/>
    </source>
</evidence>
<organism evidence="2 3">
    <name type="scientific">Nematostella vectensis</name>
    <name type="common">Starlet sea anemone</name>
    <dbReference type="NCBI Taxonomy" id="45351"/>
    <lineage>
        <taxon>Eukaryota</taxon>
        <taxon>Metazoa</taxon>
        <taxon>Cnidaria</taxon>
        <taxon>Anthozoa</taxon>
        <taxon>Hexacorallia</taxon>
        <taxon>Actiniaria</taxon>
        <taxon>Edwardsiidae</taxon>
        <taxon>Nematostella</taxon>
    </lineage>
</organism>
<gene>
    <name evidence="2" type="ORF">NEMVEDRAFT_v1g224051</name>
</gene>
<reference evidence="2 3" key="1">
    <citation type="journal article" date="2007" name="Science">
        <title>Sea anemone genome reveals ancestral eumetazoan gene repertoire and genomic organization.</title>
        <authorList>
            <person name="Putnam N.H."/>
            <person name="Srivastava M."/>
            <person name="Hellsten U."/>
            <person name="Dirks B."/>
            <person name="Chapman J."/>
            <person name="Salamov A."/>
            <person name="Terry A."/>
            <person name="Shapiro H."/>
            <person name="Lindquist E."/>
            <person name="Kapitonov V.V."/>
            <person name="Jurka J."/>
            <person name="Genikhovich G."/>
            <person name="Grigoriev I.V."/>
            <person name="Lucas S.M."/>
            <person name="Steele R.E."/>
            <person name="Finnerty J.R."/>
            <person name="Technau U."/>
            <person name="Martindale M.Q."/>
            <person name="Rokhsar D.S."/>
        </authorList>
    </citation>
    <scope>NUCLEOTIDE SEQUENCE [LARGE SCALE GENOMIC DNA]</scope>
    <source>
        <strain evidence="3">CH2 X CH6</strain>
    </source>
</reference>
<accession>A7T955</accession>
<feature type="non-terminal residue" evidence="2">
    <location>
        <position position="1"/>
    </location>
</feature>
<dbReference type="Proteomes" id="UP000001593">
    <property type="component" value="Unassembled WGS sequence"/>
</dbReference>
<dbReference type="AlphaFoldDB" id="A7T955"/>
<feature type="region of interest" description="Disordered" evidence="1">
    <location>
        <begin position="56"/>
        <end position="94"/>
    </location>
</feature>
<feature type="compositionally biased region" description="Basic and acidic residues" evidence="1">
    <location>
        <begin position="56"/>
        <end position="76"/>
    </location>
</feature>
<dbReference type="InParanoid" id="A7T955"/>
<name>A7T955_NEMVE</name>
<sequence>YINGELEKWLGDQRKAREKKDNVNLLFRPFLLWFDRHLEELFIDAGKQMRAEEEEKNKCPCSEGHAEPAQHTEHVNKPQHNPRQGNSTRKERNQERRELVLGDFLAVSNKQQKKKVSKAKHNQLADRLTMEQTSKVQYVLAADGTMETRYNLPSQYRPSMLWSEEDEYQHQQSTGALPQESLRSDSGQESDDDKQQGDEPARDQFKRQGTEIRFKALELTENTSTIAATALALTMECEKCKVKVDVKVDRAK</sequence>
<dbReference type="HOGENOM" id="CLU_1105033_0_0_1"/>
<dbReference type="STRING" id="45351.A7T955"/>
<feature type="region of interest" description="Disordered" evidence="1">
    <location>
        <begin position="165"/>
        <end position="208"/>
    </location>
</feature>